<dbReference type="Gene3D" id="3.30.450.20">
    <property type="entry name" value="PAS domain"/>
    <property type="match status" value="1"/>
</dbReference>
<dbReference type="PROSITE" id="PS00688">
    <property type="entry name" value="SIGMA54_INTERACT_3"/>
    <property type="match status" value="1"/>
</dbReference>
<dbReference type="SUPFAM" id="SSF52172">
    <property type="entry name" value="CheY-like"/>
    <property type="match status" value="1"/>
</dbReference>
<feature type="domain" description="Sigma-54 factor interaction" evidence="7">
    <location>
        <begin position="275"/>
        <end position="504"/>
    </location>
</feature>
<evidence type="ECO:0000256" key="1">
    <source>
        <dbReference type="ARBA" id="ARBA00022741"/>
    </source>
</evidence>
<dbReference type="PANTHER" id="PTHR32071">
    <property type="entry name" value="TRANSCRIPTIONAL REGULATORY PROTEIN"/>
    <property type="match status" value="1"/>
</dbReference>
<dbReference type="SUPFAM" id="SSF52540">
    <property type="entry name" value="P-loop containing nucleoside triphosphate hydrolases"/>
    <property type="match status" value="1"/>
</dbReference>
<dbReference type="Pfam" id="PF08448">
    <property type="entry name" value="PAS_4"/>
    <property type="match status" value="1"/>
</dbReference>
<keyword evidence="6" id="KW-0597">Phosphoprotein</keyword>
<keyword evidence="3" id="KW-0805">Transcription regulation</keyword>
<feature type="domain" description="Response regulatory" evidence="8">
    <location>
        <begin position="10"/>
        <end position="125"/>
    </location>
</feature>
<dbReference type="Pfam" id="PF00158">
    <property type="entry name" value="Sigma54_activat"/>
    <property type="match status" value="1"/>
</dbReference>
<evidence type="ECO:0000256" key="5">
    <source>
        <dbReference type="ARBA" id="ARBA00023163"/>
    </source>
</evidence>
<dbReference type="EMBL" id="DSDS01000092">
    <property type="protein sequence ID" value="HET97844.1"/>
    <property type="molecule type" value="Genomic_DNA"/>
</dbReference>
<evidence type="ECO:0000256" key="6">
    <source>
        <dbReference type="PROSITE-ProRule" id="PRU00169"/>
    </source>
</evidence>
<dbReference type="InterPro" id="IPR002078">
    <property type="entry name" value="Sigma_54_int"/>
</dbReference>
<dbReference type="SMART" id="SM00382">
    <property type="entry name" value="AAA"/>
    <property type="match status" value="1"/>
</dbReference>
<dbReference type="InterPro" id="IPR013656">
    <property type="entry name" value="PAS_4"/>
</dbReference>
<gene>
    <name evidence="9" type="ORF">ENN98_03990</name>
</gene>
<dbReference type="Pfam" id="PF00072">
    <property type="entry name" value="Response_reg"/>
    <property type="match status" value="1"/>
</dbReference>
<dbReference type="PROSITE" id="PS50045">
    <property type="entry name" value="SIGMA54_INTERACT_4"/>
    <property type="match status" value="1"/>
</dbReference>
<dbReference type="InterPro" id="IPR001789">
    <property type="entry name" value="Sig_transdc_resp-reg_receiver"/>
</dbReference>
<dbReference type="FunFam" id="3.40.50.300:FF:000006">
    <property type="entry name" value="DNA-binding transcriptional regulator NtrC"/>
    <property type="match status" value="1"/>
</dbReference>
<dbReference type="SMART" id="SM00448">
    <property type="entry name" value="REC"/>
    <property type="match status" value="1"/>
</dbReference>
<dbReference type="Gene3D" id="1.10.8.60">
    <property type="match status" value="1"/>
</dbReference>
<accession>A0A7C2THI4</accession>
<dbReference type="Pfam" id="PF02954">
    <property type="entry name" value="HTH_8"/>
    <property type="match status" value="1"/>
</dbReference>
<dbReference type="GO" id="GO:0005524">
    <property type="term" value="F:ATP binding"/>
    <property type="evidence" value="ECO:0007669"/>
    <property type="project" value="UniProtKB-KW"/>
</dbReference>
<dbReference type="PROSITE" id="PS00675">
    <property type="entry name" value="SIGMA54_INTERACT_1"/>
    <property type="match status" value="1"/>
</dbReference>
<evidence type="ECO:0000259" key="8">
    <source>
        <dbReference type="PROSITE" id="PS50110"/>
    </source>
</evidence>
<keyword evidence="2" id="KW-0067">ATP-binding</keyword>
<dbReference type="AlphaFoldDB" id="A0A7C2THI4"/>
<comment type="caution">
    <text evidence="9">The sequence shown here is derived from an EMBL/GenBank/DDBJ whole genome shotgun (WGS) entry which is preliminary data.</text>
</comment>
<evidence type="ECO:0000313" key="9">
    <source>
        <dbReference type="EMBL" id="HET97844.1"/>
    </source>
</evidence>
<proteinExistence type="predicted"/>
<dbReference type="Gene3D" id="3.40.50.2300">
    <property type="match status" value="1"/>
</dbReference>
<dbReference type="InterPro" id="IPR035965">
    <property type="entry name" value="PAS-like_dom_sf"/>
</dbReference>
<feature type="modified residue" description="4-aspartylphosphate" evidence="6">
    <location>
        <position position="60"/>
    </location>
</feature>
<sequence>MVEPEKMSSRILVVDDEESLRLTFKMFLSREGYGPVKTAATFEEAMELINNEEFDLIISDIVMDGESGIELLRRVRELCKECPVVMVTGYPNIGTAAEAVRLGAFDYLAKPVKKDDLLRTARMALQQFALWREKMRADRQMERYRQDLETVFRSVRDMIVTVDPELKVSQINERARQWAANLELDLEVGSSLKELPTPFRVFVDDASRVLESRQEVEEHQVELELDKLGRVVFRISGVPLEGRSEQFIGAMLLFRDVTCAEYQEQRTRRTRFHRLAGGSPAMQAVYTMIENVGPVDVTVLITGESGTGKELVVEALHAESPRRGMPLVKVDCTSIPENLLESELFGHKRGSFTGADRHREGRILQADGGTLFLDEVGDISLANQVRLLRFLQERTFYPVGGDQPVSVDVRVVAATNADLRRKVQLGEFREDLYYRLRVVDIHLPPLRKRETDLELLARLFMERFSKQLNKSITAISDQALQLLMAYRWPGNVRELEHVIERACVLCAGSTITSAELSVEVLGDSGVPPMAEGGESVSAPTLTERAGGVEGEGEEERIVRVLRQTDGNKAKTARLLGIDRSTLYRKMKQYQIAD</sequence>
<dbReference type="GO" id="GO:0000160">
    <property type="term" value="P:phosphorelay signal transduction system"/>
    <property type="evidence" value="ECO:0007669"/>
    <property type="project" value="InterPro"/>
</dbReference>
<dbReference type="InterPro" id="IPR011006">
    <property type="entry name" value="CheY-like_superfamily"/>
</dbReference>
<evidence type="ECO:0000256" key="2">
    <source>
        <dbReference type="ARBA" id="ARBA00022840"/>
    </source>
</evidence>
<evidence type="ECO:0000259" key="7">
    <source>
        <dbReference type="PROSITE" id="PS50045"/>
    </source>
</evidence>
<dbReference type="InterPro" id="IPR002197">
    <property type="entry name" value="HTH_Fis"/>
</dbReference>
<dbReference type="PROSITE" id="PS00676">
    <property type="entry name" value="SIGMA54_INTERACT_2"/>
    <property type="match status" value="1"/>
</dbReference>
<dbReference type="InterPro" id="IPR025944">
    <property type="entry name" value="Sigma_54_int_dom_CS"/>
</dbReference>
<dbReference type="PANTHER" id="PTHR32071:SF113">
    <property type="entry name" value="ALGINATE BIOSYNTHESIS TRANSCRIPTIONAL REGULATORY PROTEIN ALGB"/>
    <property type="match status" value="1"/>
</dbReference>
<dbReference type="InterPro" id="IPR025662">
    <property type="entry name" value="Sigma_54_int_dom_ATP-bd_1"/>
</dbReference>
<reference evidence="9" key="1">
    <citation type="journal article" date="2020" name="mSystems">
        <title>Genome- and Community-Level Interaction Insights into Carbon Utilization and Element Cycling Functions of Hydrothermarchaeota in Hydrothermal Sediment.</title>
        <authorList>
            <person name="Zhou Z."/>
            <person name="Liu Y."/>
            <person name="Xu W."/>
            <person name="Pan J."/>
            <person name="Luo Z.H."/>
            <person name="Li M."/>
        </authorList>
    </citation>
    <scope>NUCLEOTIDE SEQUENCE [LARGE SCALE GENOMIC DNA]</scope>
    <source>
        <strain evidence="9">SpSt-1224</strain>
    </source>
</reference>
<dbReference type="PRINTS" id="PR01590">
    <property type="entry name" value="HTHFIS"/>
</dbReference>
<dbReference type="SUPFAM" id="SSF46689">
    <property type="entry name" value="Homeodomain-like"/>
    <property type="match status" value="1"/>
</dbReference>
<evidence type="ECO:0000256" key="4">
    <source>
        <dbReference type="ARBA" id="ARBA00023125"/>
    </source>
</evidence>
<dbReference type="InterPro" id="IPR003593">
    <property type="entry name" value="AAA+_ATPase"/>
</dbReference>
<dbReference type="Proteomes" id="UP000885986">
    <property type="component" value="Unassembled WGS sequence"/>
</dbReference>
<name>A0A7C2THI4_9BACT</name>
<dbReference type="CDD" id="cd00009">
    <property type="entry name" value="AAA"/>
    <property type="match status" value="1"/>
</dbReference>
<protein>
    <submittedName>
        <fullName evidence="9">Response regulator</fullName>
    </submittedName>
</protein>
<keyword evidence="5" id="KW-0804">Transcription</keyword>
<organism evidence="9">
    <name type="scientific">Desulfurivibrio alkaliphilus</name>
    <dbReference type="NCBI Taxonomy" id="427923"/>
    <lineage>
        <taxon>Bacteria</taxon>
        <taxon>Pseudomonadati</taxon>
        <taxon>Thermodesulfobacteriota</taxon>
        <taxon>Desulfobulbia</taxon>
        <taxon>Desulfobulbales</taxon>
        <taxon>Desulfobulbaceae</taxon>
        <taxon>Desulfurivibrio</taxon>
    </lineage>
</organism>
<dbReference type="Gene3D" id="1.10.10.60">
    <property type="entry name" value="Homeodomain-like"/>
    <property type="match status" value="1"/>
</dbReference>
<dbReference type="GO" id="GO:0006355">
    <property type="term" value="P:regulation of DNA-templated transcription"/>
    <property type="evidence" value="ECO:0007669"/>
    <property type="project" value="InterPro"/>
</dbReference>
<dbReference type="InterPro" id="IPR058031">
    <property type="entry name" value="AAA_lid_NorR"/>
</dbReference>
<dbReference type="InterPro" id="IPR009057">
    <property type="entry name" value="Homeodomain-like_sf"/>
</dbReference>
<dbReference type="InterPro" id="IPR025943">
    <property type="entry name" value="Sigma_54_int_dom_ATP-bd_2"/>
</dbReference>
<keyword evidence="1" id="KW-0547">Nucleotide-binding</keyword>
<dbReference type="PROSITE" id="PS50110">
    <property type="entry name" value="RESPONSE_REGULATORY"/>
    <property type="match status" value="1"/>
</dbReference>
<keyword evidence="4" id="KW-0238">DNA-binding</keyword>
<dbReference type="GO" id="GO:0043565">
    <property type="term" value="F:sequence-specific DNA binding"/>
    <property type="evidence" value="ECO:0007669"/>
    <property type="project" value="InterPro"/>
</dbReference>
<dbReference type="Gene3D" id="3.40.50.300">
    <property type="entry name" value="P-loop containing nucleotide triphosphate hydrolases"/>
    <property type="match status" value="1"/>
</dbReference>
<evidence type="ECO:0000256" key="3">
    <source>
        <dbReference type="ARBA" id="ARBA00023015"/>
    </source>
</evidence>
<dbReference type="InterPro" id="IPR027417">
    <property type="entry name" value="P-loop_NTPase"/>
</dbReference>
<dbReference type="SUPFAM" id="SSF55785">
    <property type="entry name" value="PYP-like sensor domain (PAS domain)"/>
    <property type="match status" value="1"/>
</dbReference>
<dbReference type="Pfam" id="PF25601">
    <property type="entry name" value="AAA_lid_14"/>
    <property type="match status" value="1"/>
</dbReference>